<reference evidence="2" key="1">
    <citation type="submission" date="2023-06" db="EMBL/GenBank/DDBJ databases">
        <title>Genome-scale phylogeny and comparative genomics of the fungal order Sordariales.</title>
        <authorList>
            <consortium name="Lawrence Berkeley National Laboratory"/>
            <person name="Hensen N."/>
            <person name="Bonometti L."/>
            <person name="Westerberg I."/>
            <person name="Brannstrom I.O."/>
            <person name="Guillou S."/>
            <person name="Cros-Aarteil S."/>
            <person name="Calhoun S."/>
            <person name="Haridas S."/>
            <person name="Kuo A."/>
            <person name="Mondo S."/>
            <person name="Pangilinan J."/>
            <person name="Riley R."/>
            <person name="Labutti K."/>
            <person name="Andreopoulos B."/>
            <person name="Lipzen A."/>
            <person name="Chen C."/>
            <person name="Yanf M."/>
            <person name="Daum C."/>
            <person name="Ng V."/>
            <person name="Clum A."/>
            <person name="Steindorff A."/>
            <person name="Ohm R."/>
            <person name="Martin F."/>
            <person name="Silar P."/>
            <person name="Natvig D."/>
            <person name="Lalanne C."/>
            <person name="Gautier V."/>
            <person name="Ament-Velasquez S.L."/>
            <person name="Kruys A."/>
            <person name="Hutchinson M.I."/>
            <person name="Powell A.J."/>
            <person name="Barry K."/>
            <person name="Miller A.N."/>
            <person name="Grigoriev I.V."/>
            <person name="Debuchy R."/>
            <person name="Gladieux P."/>
            <person name="Thoren M.H."/>
            <person name="Johannesson H."/>
        </authorList>
    </citation>
    <scope>NUCLEOTIDE SEQUENCE</scope>
    <source>
        <strain evidence="2">SMH4607-1</strain>
    </source>
</reference>
<dbReference type="Proteomes" id="UP001172102">
    <property type="component" value="Unassembled WGS sequence"/>
</dbReference>
<dbReference type="Pfam" id="PF07173">
    <property type="entry name" value="GRDP-like"/>
    <property type="match status" value="1"/>
</dbReference>
<protein>
    <recommendedName>
        <fullName evidence="4">Alpha-ketoglutarate-dependent sulfonate dioxygenase</fullName>
    </recommendedName>
</protein>
<dbReference type="EMBL" id="JAUKUA010000003">
    <property type="protein sequence ID" value="KAK0719288.1"/>
    <property type="molecule type" value="Genomic_DNA"/>
</dbReference>
<dbReference type="InterPro" id="IPR009836">
    <property type="entry name" value="GRDP-like"/>
</dbReference>
<evidence type="ECO:0000313" key="2">
    <source>
        <dbReference type="EMBL" id="KAK0719288.1"/>
    </source>
</evidence>
<dbReference type="AlphaFoldDB" id="A0AA40ANW0"/>
<evidence type="ECO:0000256" key="1">
    <source>
        <dbReference type="SAM" id="MobiDB-lite"/>
    </source>
</evidence>
<name>A0AA40ANW0_9PEZI</name>
<comment type="caution">
    <text evidence="2">The sequence shown here is derived from an EMBL/GenBank/DDBJ whole genome shotgun (WGS) entry which is preliminary data.</text>
</comment>
<dbReference type="PANTHER" id="PTHR34365">
    <property type="entry name" value="ENOLASE (DUF1399)"/>
    <property type="match status" value="1"/>
</dbReference>
<organism evidence="2 3">
    <name type="scientific">Lasiosphaeris hirsuta</name>
    <dbReference type="NCBI Taxonomy" id="260670"/>
    <lineage>
        <taxon>Eukaryota</taxon>
        <taxon>Fungi</taxon>
        <taxon>Dikarya</taxon>
        <taxon>Ascomycota</taxon>
        <taxon>Pezizomycotina</taxon>
        <taxon>Sordariomycetes</taxon>
        <taxon>Sordariomycetidae</taxon>
        <taxon>Sordariales</taxon>
        <taxon>Lasiosphaeriaceae</taxon>
        <taxon>Lasiosphaeris</taxon>
    </lineage>
</organism>
<evidence type="ECO:0008006" key="4">
    <source>
        <dbReference type="Google" id="ProtNLM"/>
    </source>
</evidence>
<evidence type="ECO:0000313" key="3">
    <source>
        <dbReference type="Proteomes" id="UP001172102"/>
    </source>
</evidence>
<feature type="region of interest" description="Disordered" evidence="1">
    <location>
        <begin position="353"/>
        <end position="379"/>
    </location>
</feature>
<sequence length="599" mass="67209">MSKRASLLSKVAVFRPSGRTSVNNLDDAQAPPPAYDAFENDQAVADGRPPPEFAAAVEAETANLTAAFDDLKLIDGPSSTNADSCLAHLKLLYAIQSMKEDVGYTDGLWGLWNTLAGPVDLSEKSPEERMKDRQLETLSQIREKRWALFVARAVDRYAAWWQTLPGKQLTEQDMESADSEAYIKFADSSAVELMEWTEDMLPPLDVLMVWHTHMLNPRSFLEDSILAGLRSLWMTGMPWALVNAAINSDFAYSVSDDAKVRWAAKTGLSWENVGDPLIKTLRCPRCNTSLQVPWTTCGMPEDYNGDDLDLGGNGYGDGDLHYSCTGCTITLCKELLSVAKFVTDVRTLIGPSNRPMPGTVLDPRTGMPEAPPPDDVRRKMVPRTFPNRLLKSGLNSIRTKMVELITSNSIEEPSMQDVRVEIEQILANKVLLGQLDGFSSVLPGIKYQPTPTARMCIRKMMSRYWENSSIFALDLAGAVMRQGVFIEKMYKLDWLHSPSARDTMQRLITKYKRFIGIMKTFKDKVAVPTLDVDLAWHTHQLSPSAYYTFAVSETGKFINHDDKIPEDTLSVQFEWTSRVYQDLYGEVYSECTCWYCEGT</sequence>
<accession>A0AA40ANW0</accession>
<gene>
    <name evidence="2" type="ORF">B0H67DRAFT_149849</name>
</gene>
<proteinExistence type="predicted"/>
<keyword evidence="3" id="KW-1185">Reference proteome</keyword>
<dbReference type="PANTHER" id="PTHR34365:SF7">
    <property type="entry name" value="GLYCINE-RICH DOMAIN-CONTAINING PROTEIN 1"/>
    <property type="match status" value="1"/>
</dbReference>